<dbReference type="EMBL" id="JABANE010000012">
    <property type="protein sequence ID" value="NME67597.1"/>
    <property type="molecule type" value="Genomic_DNA"/>
</dbReference>
<dbReference type="Proteomes" id="UP000576082">
    <property type="component" value="Unassembled WGS sequence"/>
</dbReference>
<dbReference type="InterPro" id="IPR026881">
    <property type="entry name" value="WYL_dom"/>
</dbReference>
<evidence type="ECO:0000313" key="4">
    <source>
        <dbReference type="Proteomes" id="UP000576082"/>
    </source>
</evidence>
<dbReference type="PROSITE" id="PS52050">
    <property type="entry name" value="WYL"/>
    <property type="match status" value="1"/>
</dbReference>
<evidence type="ECO:0000259" key="1">
    <source>
        <dbReference type="Pfam" id="PF13280"/>
    </source>
</evidence>
<evidence type="ECO:0000259" key="2">
    <source>
        <dbReference type="Pfam" id="PF25583"/>
    </source>
</evidence>
<proteinExistence type="predicted"/>
<dbReference type="InterPro" id="IPR057727">
    <property type="entry name" value="WCX_dom"/>
</dbReference>
<dbReference type="PANTHER" id="PTHR34580">
    <property type="match status" value="1"/>
</dbReference>
<evidence type="ECO:0000313" key="3">
    <source>
        <dbReference type="EMBL" id="NME67597.1"/>
    </source>
</evidence>
<dbReference type="InterPro" id="IPR051534">
    <property type="entry name" value="CBASS_pafABC_assoc_protein"/>
</dbReference>
<dbReference type="AlphaFoldDB" id="A0A7X9P239"/>
<dbReference type="PANTHER" id="PTHR34580:SF9">
    <property type="entry name" value="SLL5097 PROTEIN"/>
    <property type="match status" value="1"/>
</dbReference>
<organism evidence="3 4">
    <name type="scientific">Flammeovirga aprica JL-4</name>
    <dbReference type="NCBI Taxonomy" id="694437"/>
    <lineage>
        <taxon>Bacteria</taxon>
        <taxon>Pseudomonadati</taxon>
        <taxon>Bacteroidota</taxon>
        <taxon>Cytophagia</taxon>
        <taxon>Cytophagales</taxon>
        <taxon>Flammeovirgaceae</taxon>
        <taxon>Flammeovirga</taxon>
    </lineage>
</organism>
<feature type="domain" description="WCX" evidence="2">
    <location>
        <begin position="254"/>
        <end position="332"/>
    </location>
</feature>
<accession>A0A7X9P239</accession>
<gene>
    <name evidence="3" type="ORF">HHU12_06435</name>
</gene>
<keyword evidence="4" id="KW-1185">Reference proteome</keyword>
<dbReference type="Pfam" id="PF13280">
    <property type="entry name" value="WYL"/>
    <property type="match status" value="1"/>
</dbReference>
<dbReference type="RefSeq" id="WP_169655934.1">
    <property type="nucleotide sequence ID" value="NZ_JABANE010000012.1"/>
</dbReference>
<comment type="caution">
    <text evidence="3">The sequence shown here is derived from an EMBL/GenBank/DDBJ whole genome shotgun (WGS) entry which is preliminary data.</text>
</comment>
<dbReference type="Pfam" id="PF25583">
    <property type="entry name" value="WCX"/>
    <property type="match status" value="1"/>
</dbReference>
<feature type="domain" description="WYL" evidence="1">
    <location>
        <begin position="154"/>
        <end position="221"/>
    </location>
</feature>
<protein>
    <submittedName>
        <fullName evidence="3">WYL domain-containing protein</fullName>
    </submittedName>
</protein>
<sequence>MKSSKLSFLRYLLIDKLIRSKQYPFPSKQRLLDKCSEEFGVNSPSTIEKDIQALRYEFDAPLAYNKREGGYYYTDSSYKLLGVSLTGEHLEALNFVETFLEEFKDLPVLGSFSTAVDKVLDGLEITKKFKNEKKEQFENYIQIEKSMYTKGTSIFSELISATKDHKVINIAYKKFGALYEDNYTFHPYLLKEFKGLWYITGYAENRQGIRTLAIDRVQGIELQSQLMFFEPHQVDFNRDVYFKNCLGVTLKGNPQEIRLLFNGEYAANFIKNTPIHETQEIISENHNGLEIKLRLVDNMELRSLILSWGNQVEVLSPFALRKGIANEIKKLAQRY</sequence>
<reference evidence="3 4" key="1">
    <citation type="submission" date="2020-04" db="EMBL/GenBank/DDBJ databases">
        <title>Flammeovirga sp. SR4, a novel species isolated from seawater.</title>
        <authorList>
            <person name="Wang X."/>
        </authorList>
    </citation>
    <scope>NUCLEOTIDE SEQUENCE [LARGE SCALE GENOMIC DNA]</scope>
    <source>
        <strain evidence="3 4">ATCC 23126</strain>
    </source>
</reference>
<name>A0A7X9P239_9BACT</name>